<dbReference type="Gene3D" id="3.40.190.10">
    <property type="entry name" value="Periplasmic binding protein-like II"/>
    <property type="match status" value="2"/>
</dbReference>
<evidence type="ECO:0000313" key="7">
    <source>
        <dbReference type="Proteomes" id="UP001203761"/>
    </source>
</evidence>
<keyword evidence="7" id="KW-1185">Reference proteome</keyword>
<evidence type="ECO:0000313" key="6">
    <source>
        <dbReference type="EMBL" id="MCL6423186.1"/>
    </source>
</evidence>
<proteinExistence type="inferred from homology"/>
<dbReference type="EMBL" id="JAKNCJ010000002">
    <property type="protein sequence ID" value="MCL6423186.1"/>
    <property type="molecule type" value="Genomic_DNA"/>
</dbReference>
<dbReference type="PANTHER" id="PTHR30024">
    <property type="entry name" value="ALIPHATIC SULFONATES-BINDING PROTEIN-RELATED"/>
    <property type="match status" value="1"/>
</dbReference>
<reference evidence="6" key="1">
    <citation type="submission" date="2022-02" db="EMBL/GenBank/DDBJ databases">
        <authorList>
            <person name="Lee M."/>
            <person name="Kim S.-J."/>
            <person name="Jung M.-Y."/>
        </authorList>
    </citation>
    <scope>NUCLEOTIDE SEQUENCE</scope>
    <source>
        <strain evidence="6">JHP9</strain>
    </source>
</reference>
<dbReference type="Pfam" id="PF09084">
    <property type="entry name" value="NMT1"/>
    <property type="match status" value="1"/>
</dbReference>
<dbReference type="PANTHER" id="PTHR30024:SF47">
    <property type="entry name" value="TAURINE-BINDING PERIPLASMIC PROTEIN"/>
    <property type="match status" value="1"/>
</dbReference>
<evidence type="ECO:0000259" key="5">
    <source>
        <dbReference type="Pfam" id="PF09084"/>
    </source>
</evidence>
<keyword evidence="3 4" id="KW-0732">Signal</keyword>
<feature type="signal peptide" evidence="4">
    <location>
        <begin position="1"/>
        <end position="25"/>
    </location>
</feature>
<evidence type="ECO:0000256" key="4">
    <source>
        <dbReference type="SAM" id="SignalP"/>
    </source>
</evidence>
<gene>
    <name evidence="6" type="ORF">Bequi_07280</name>
</gene>
<evidence type="ECO:0000256" key="3">
    <source>
        <dbReference type="ARBA" id="ARBA00022729"/>
    </source>
</evidence>
<sequence>MNPTSPFARRSLLGLLGVASAAALAGCGSAITGKDSGSSGSGAGGSDGGAAGGTTTVRVGHLSSSLFAPLYIADAQGAFADKGITLELIPVKSGQDGIPMLASGQLDVMVAGFSAGMFNALHEGLAFKIVGSMGISPGDPENSPTALEVRQALVDDGSVKAVSDLRGRKIAVAGGPGATGGYLLATMLEQGGLTLADVEVVNLSTPDQEPALTNGSVDAATPSAPFSTAIQEAGVGSPLAVPAKGVTGTGVMYSEQFVAGEFAQPFFTALTQGAQQLSDTGAQSDEVYEILAKATGQDIAVLKSAPMYTYLPDLAPQPEQLEAMQTVWIAAGQITYTDPVDVATIIDASFAEESGA</sequence>
<protein>
    <submittedName>
        <fullName evidence="6">ABC transporter substrate-binding protein</fullName>
    </submittedName>
</protein>
<comment type="similarity">
    <text evidence="2">Belongs to the bacterial solute-binding protein SsuA/TauA family.</text>
</comment>
<evidence type="ECO:0000256" key="2">
    <source>
        <dbReference type="ARBA" id="ARBA00010742"/>
    </source>
</evidence>
<feature type="chain" id="PRO_5047529103" evidence="4">
    <location>
        <begin position="26"/>
        <end position="356"/>
    </location>
</feature>
<dbReference type="PROSITE" id="PS51318">
    <property type="entry name" value="TAT"/>
    <property type="match status" value="1"/>
</dbReference>
<dbReference type="Proteomes" id="UP001203761">
    <property type="component" value="Unassembled WGS sequence"/>
</dbReference>
<comment type="caution">
    <text evidence="6">The sequence shown here is derived from an EMBL/GenBank/DDBJ whole genome shotgun (WGS) entry which is preliminary data.</text>
</comment>
<dbReference type="InterPro" id="IPR015168">
    <property type="entry name" value="SsuA/THI5"/>
</dbReference>
<dbReference type="InterPro" id="IPR006311">
    <property type="entry name" value="TAT_signal"/>
</dbReference>
<dbReference type="SUPFAM" id="SSF53850">
    <property type="entry name" value="Periplasmic binding protein-like II"/>
    <property type="match status" value="1"/>
</dbReference>
<comment type="subcellular location">
    <subcellularLocation>
        <location evidence="1">Periplasm</location>
    </subcellularLocation>
</comment>
<dbReference type="RefSeq" id="WP_249737275.1">
    <property type="nucleotide sequence ID" value="NZ_JAKNCJ010000002.1"/>
</dbReference>
<name>A0ABT0QZX4_9MICO</name>
<evidence type="ECO:0000256" key="1">
    <source>
        <dbReference type="ARBA" id="ARBA00004418"/>
    </source>
</evidence>
<accession>A0ABT0QZX4</accession>
<organism evidence="6 7">
    <name type="scientific">Brachybacterium equifaecis</name>
    <dbReference type="NCBI Taxonomy" id="2910770"/>
    <lineage>
        <taxon>Bacteria</taxon>
        <taxon>Bacillati</taxon>
        <taxon>Actinomycetota</taxon>
        <taxon>Actinomycetes</taxon>
        <taxon>Micrococcales</taxon>
        <taxon>Dermabacteraceae</taxon>
        <taxon>Brachybacterium</taxon>
    </lineage>
</organism>
<feature type="domain" description="SsuA/THI5-like" evidence="5">
    <location>
        <begin position="67"/>
        <end position="223"/>
    </location>
</feature>